<dbReference type="EMBL" id="NNRJ01000019">
    <property type="protein sequence ID" value="OYR19249.1"/>
    <property type="molecule type" value="Genomic_DNA"/>
</dbReference>
<name>A0A256FWN6_9HYPH</name>
<evidence type="ECO:0000313" key="2">
    <source>
        <dbReference type="Proteomes" id="UP000215590"/>
    </source>
</evidence>
<organism evidence="1 2">
    <name type="scientific">Brucella thiophenivorans</name>
    <dbReference type="NCBI Taxonomy" id="571255"/>
    <lineage>
        <taxon>Bacteria</taxon>
        <taxon>Pseudomonadati</taxon>
        <taxon>Pseudomonadota</taxon>
        <taxon>Alphaproteobacteria</taxon>
        <taxon>Hyphomicrobiales</taxon>
        <taxon>Brucellaceae</taxon>
        <taxon>Brucella/Ochrobactrum group</taxon>
        <taxon>Brucella</taxon>
    </lineage>
</organism>
<dbReference type="AlphaFoldDB" id="A0A256FWN6"/>
<reference evidence="1 2" key="1">
    <citation type="submission" date="2017-07" db="EMBL/GenBank/DDBJ databases">
        <title>Phylogenetic study on the rhizospheric bacterium Ochrobactrum sp. A44.</title>
        <authorList>
            <person name="Krzyzanowska D.M."/>
            <person name="Ossowicki A."/>
            <person name="Rajewska M."/>
            <person name="Maciag T."/>
            <person name="Kaczynski Z."/>
            <person name="Czerwicka M."/>
            <person name="Jafra S."/>
        </authorList>
    </citation>
    <scope>NUCLEOTIDE SEQUENCE [LARGE SCALE GENOMIC DNA]</scope>
    <source>
        <strain evidence="1 2">DSM 7216</strain>
    </source>
</reference>
<protein>
    <submittedName>
        <fullName evidence="1">Uncharacterized protein</fullName>
    </submittedName>
</protein>
<gene>
    <name evidence="1" type="ORF">CEV31_2597</name>
</gene>
<dbReference type="Proteomes" id="UP000215590">
    <property type="component" value="Unassembled WGS sequence"/>
</dbReference>
<accession>A0A256FWN6</accession>
<comment type="caution">
    <text evidence="1">The sequence shown here is derived from an EMBL/GenBank/DDBJ whole genome shotgun (WGS) entry which is preliminary data.</text>
</comment>
<evidence type="ECO:0000313" key="1">
    <source>
        <dbReference type="EMBL" id="OYR19249.1"/>
    </source>
</evidence>
<keyword evidence="2" id="KW-1185">Reference proteome</keyword>
<proteinExistence type="predicted"/>
<sequence length="40" mass="4629">MRYKQRKTCIYRRVGLTARLFHTRDWAFAGRNPASASGGE</sequence>